<dbReference type="InterPro" id="IPR016181">
    <property type="entry name" value="Acyl_CoA_acyltransferase"/>
</dbReference>
<dbReference type="GeneID" id="36298745"/>
<proteinExistence type="predicted"/>
<gene>
    <name evidence="4" type="ORF">SAMN04489809_2191</name>
</gene>
<dbReference type="PROSITE" id="PS51186">
    <property type="entry name" value="GNAT"/>
    <property type="match status" value="1"/>
</dbReference>
<dbReference type="GO" id="GO:0016747">
    <property type="term" value="F:acyltransferase activity, transferring groups other than amino-acyl groups"/>
    <property type="evidence" value="ECO:0007669"/>
    <property type="project" value="InterPro"/>
</dbReference>
<evidence type="ECO:0000256" key="1">
    <source>
        <dbReference type="ARBA" id="ARBA00022679"/>
    </source>
</evidence>
<dbReference type="PANTHER" id="PTHR43877">
    <property type="entry name" value="AMINOALKYLPHOSPHONATE N-ACETYLTRANSFERASE-RELATED-RELATED"/>
    <property type="match status" value="1"/>
</dbReference>
<dbReference type="eggNOG" id="COG4552">
    <property type="taxonomic scope" value="Bacteria"/>
</dbReference>
<dbReference type="Proteomes" id="UP000182126">
    <property type="component" value="Chromosome I"/>
</dbReference>
<dbReference type="AlphaFoldDB" id="A0A1H1TEU6"/>
<evidence type="ECO:0000313" key="5">
    <source>
        <dbReference type="Proteomes" id="UP000182126"/>
    </source>
</evidence>
<dbReference type="Gene3D" id="3.40.630.30">
    <property type="match status" value="1"/>
</dbReference>
<name>A0A1H1TEU6_9MICO</name>
<evidence type="ECO:0000256" key="2">
    <source>
        <dbReference type="ARBA" id="ARBA00023315"/>
    </source>
</evidence>
<evidence type="ECO:0000259" key="3">
    <source>
        <dbReference type="PROSITE" id="PS51186"/>
    </source>
</evidence>
<dbReference type="SUPFAM" id="SSF55729">
    <property type="entry name" value="Acyl-CoA N-acyltransferases (Nat)"/>
    <property type="match status" value="1"/>
</dbReference>
<reference evidence="4 5" key="1">
    <citation type="submission" date="2016-10" db="EMBL/GenBank/DDBJ databases">
        <authorList>
            <person name="de Groot N.N."/>
        </authorList>
    </citation>
    <scope>NUCLEOTIDE SEQUENCE [LARGE SCALE GENOMIC DNA]</scope>
    <source>
        <strain evidence="4 5">DSM 15019</strain>
    </source>
</reference>
<dbReference type="InterPro" id="IPR000182">
    <property type="entry name" value="GNAT_dom"/>
</dbReference>
<dbReference type="InterPro" id="IPR050832">
    <property type="entry name" value="Bact_Acetyltransf"/>
</dbReference>
<keyword evidence="1 4" id="KW-0808">Transferase</keyword>
<feature type="domain" description="N-acetyltransferase" evidence="3">
    <location>
        <begin position="4"/>
        <end position="142"/>
    </location>
</feature>
<dbReference type="Pfam" id="PF13527">
    <property type="entry name" value="Acetyltransf_9"/>
    <property type="match status" value="1"/>
</dbReference>
<sequence>MSAVVVRSARAEDQPALAALWAAAFTPPLAPDQWLVDDERLSHTLVAEDDEGVCGSIFGLPKRLRESDGGVARVHAIGSVAVAERARGRGLARRLVAATLDAAGDADWALLFTGTPDVYRSSGFTTFSMPRAFAGPWAASATAPESASVARECVGLGVLGPLREVYERSRTGVVVLAPVRGDRDWTMAEVRLRGTTLYRLAEAEATVGYAVAEVRDGIGLLHESATDPTVADPAAVRHTLLEAVAADWAAAGVRTCELAVPALAAEEAAVRAFAPAAVRQDDRTGMIRPLRRQARVDGIRHFTAGDYF</sequence>
<dbReference type="EMBL" id="LT629770">
    <property type="protein sequence ID" value="SDS58802.1"/>
    <property type="molecule type" value="Genomic_DNA"/>
</dbReference>
<accession>A0A1H1TEU6</accession>
<evidence type="ECO:0000313" key="4">
    <source>
        <dbReference type="EMBL" id="SDS58802.1"/>
    </source>
</evidence>
<protein>
    <submittedName>
        <fullName evidence="4">Predicted N-acetyltransferase YhbS</fullName>
    </submittedName>
</protein>
<organism evidence="4 5">
    <name type="scientific">Microbacterium paraoxydans</name>
    <dbReference type="NCBI Taxonomy" id="199592"/>
    <lineage>
        <taxon>Bacteria</taxon>
        <taxon>Bacillati</taxon>
        <taxon>Actinomycetota</taxon>
        <taxon>Actinomycetes</taxon>
        <taxon>Micrococcales</taxon>
        <taxon>Microbacteriaceae</taxon>
        <taxon>Microbacterium</taxon>
    </lineage>
</organism>
<dbReference type="RefSeq" id="WP_083370978.1">
    <property type="nucleotide sequence ID" value="NZ_LT629770.1"/>
</dbReference>
<keyword evidence="2" id="KW-0012">Acyltransferase</keyword>